<reference evidence="4 5" key="2">
    <citation type="journal article" date="2010" name="J. Bacteriol.">
        <title>Complete genome sequence of Beijerinckia indica subsp. indica.</title>
        <authorList>
            <person name="Tamas I."/>
            <person name="Dedysh S.N."/>
            <person name="Liesack W."/>
            <person name="Stott M.B."/>
            <person name="Alam M."/>
            <person name="Murrell J.C."/>
            <person name="Dunfield P.F."/>
        </authorList>
    </citation>
    <scope>NUCLEOTIDE SEQUENCE [LARGE SCALE GENOMIC DNA]</scope>
    <source>
        <strain evidence="5">ATCC 9039 / DSM 1715 / NCIMB 8712</strain>
    </source>
</reference>
<keyword evidence="2" id="KW-0997">Cell inner membrane</keyword>
<feature type="transmembrane region" description="Helical" evidence="2">
    <location>
        <begin position="313"/>
        <end position="334"/>
    </location>
</feature>
<organism evidence="4 5">
    <name type="scientific">Beijerinckia indica subsp. indica (strain ATCC 9039 / DSM 1715 / NCIMB 8712)</name>
    <dbReference type="NCBI Taxonomy" id="395963"/>
    <lineage>
        <taxon>Bacteria</taxon>
        <taxon>Pseudomonadati</taxon>
        <taxon>Pseudomonadota</taxon>
        <taxon>Alphaproteobacteria</taxon>
        <taxon>Hyphomicrobiales</taxon>
        <taxon>Beijerinckiaceae</taxon>
        <taxon>Beijerinckia</taxon>
    </lineage>
</organism>
<evidence type="ECO:0000313" key="5">
    <source>
        <dbReference type="Proteomes" id="UP000001695"/>
    </source>
</evidence>
<dbReference type="InterPro" id="IPR036513">
    <property type="entry name" value="STAS_dom_sf"/>
</dbReference>
<dbReference type="Pfam" id="PF02405">
    <property type="entry name" value="MlaE"/>
    <property type="match status" value="1"/>
</dbReference>
<keyword evidence="2" id="KW-1133">Transmembrane helix</keyword>
<evidence type="ECO:0000313" key="4">
    <source>
        <dbReference type="EMBL" id="ACB97220.1"/>
    </source>
</evidence>
<protein>
    <recommendedName>
        <fullName evidence="3">STAS domain-containing protein</fullName>
    </recommendedName>
</protein>
<dbReference type="KEGG" id="bid:Bind_3668"/>
<proteinExistence type="inferred from homology"/>
<comment type="subcellular location">
    <subcellularLocation>
        <location evidence="2">Cell inner membrane</location>
        <topology evidence="2">Multi-pass membrane protein</topology>
    </subcellularLocation>
</comment>
<evidence type="ECO:0000259" key="3">
    <source>
        <dbReference type="PROSITE" id="PS50801"/>
    </source>
</evidence>
<keyword evidence="2" id="KW-0472">Membrane</keyword>
<evidence type="ECO:0000256" key="2">
    <source>
        <dbReference type="RuleBase" id="RU362044"/>
    </source>
</evidence>
<dbReference type="AlphaFoldDB" id="B2IGX4"/>
<dbReference type="eggNOG" id="COG0767">
    <property type="taxonomic scope" value="Bacteria"/>
</dbReference>
<dbReference type="PANTHER" id="PTHR30188:SF3">
    <property type="entry name" value="ABC TRANSPORTER PERMEASE"/>
    <property type="match status" value="1"/>
</dbReference>
<keyword evidence="2" id="KW-0812">Transmembrane</keyword>
<dbReference type="PROSITE" id="PS50801">
    <property type="entry name" value="STAS"/>
    <property type="match status" value="1"/>
</dbReference>
<feature type="transmembrane region" description="Helical" evidence="2">
    <location>
        <begin position="354"/>
        <end position="375"/>
    </location>
</feature>
<dbReference type="InterPro" id="IPR030802">
    <property type="entry name" value="Permease_MalE"/>
</dbReference>
<dbReference type="Gene3D" id="3.30.750.24">
    <property type="entry name" value="STAS domain"/>
    <property type="match status" value="1"/>
</dbReference>
<comment type="similarity">
    <text evidence="2">Belongs to the MlaE permease family.</text>
</comment>
<dbReference type="SUPFAM" id="SSF52091">
    <property type="entry name" value="SpoIIaa-like"/>
    <property type="match status" value="1"/>
</dbReference>
<comment type="caution">
    <text evidence="2">Lacks conserved residue(s) required for the propagation of feature annotation.</text>
</comment>
<dbReference type="EMBL" id="CP001016">
    <property type="protein sequence ID" value="ACB97220.1"/>
    <property type="molecule type" value="Genomic_DNA"/>
</dbReference>
<keyword evidence="5" id="KW-1185">Reference proteome</keyword>
<dbReference type="GO" id="GO:0005548">
    <property type="term" value="F:phospholipid transporter activity"/>
    <property type="evidence" value="ECO:0007669"/>
    <property type="project" value="TreeGrafter"/>
</dbReference>
<reference evidence="5" key="1">
    <citation type="submission" date="2008-03" db="EMBL/GenBank/DDBJ databases">
        <title>Complete sequence of chromosome of Beijerinckia indica subsp. indica ATCC 9039.</title>
        <authorList>
            <consortium name="US DOE Joint Genome Institute"/>
            <person name="Copeland A."/>
            <person name="Lucas S."/>
            <person name="Lapidus A."/>
            <person name="Glavina del Rio T."/>
            <person name="Dalin E."/>
            <person name="Tice H."/>
            <person name="Bruce D."/>
            <person name="Goodwin L."/>
            <person name="Pitluck S."/>
            <person name="LaButti K."/>
            <person name="Schmutz J."/>
            <person name="Larimer F."/>
            <person name="Land M."/>
            <person name="Hauser L."/>
            <person name="Kyrpides N."/>
            <person name="Mikhailova N."/>
            <person name="Dunfield P.F."/>
            <person name="Dedysh S.N."/>
            <person name="Liesack W."/>
            <person name="Saw J.H."/>
            <person name="Alam M."/>
            <person name="Chen Y."/>
            <person name="Murrell J.C."/>
            <person name="Richardson P."/>
        </authorList>
    </citation>
    <scope>NUCLEOTIDE SEQUENCE [LARGE SCALE GENOMIC DNA]</scope>
    <source>
        <strain evidence="5">ATCC 9039 / DSM 1715 / NCIMB 8712</strain>
    </source>
</reference>
<dbReference type="InterPro" id="IPR002645">
    <property type="entry name" value="STAS_dom"/>
</dbReference>
<keyword evidence="2" id="KW-1003">Cell membrane</keyword>
<dbReference type="Proteomes" id="UP000001695">
    <property type="component" value="Chromosome"/>
</dbReference>
<sequence length="377" mass="40935">MPQNPSFSSEMLGDAMHFSLAGHWTLEWSKGLESAAADLLKALGKARKAVFNLAGVERLDTAGAWLIDRTRRNLSERGVSTELDHVRPEYGILFQEAHFRTFPEPKRQNASFFVAPLVETGKTVVEAGRETLRGMSFLGEAIASLAQSFVQRQHFRGISLVYQIETIGLRSVPIITLINFLVGCIVAQQGLFQLRRFGASTFAVDLLGILTLRELGVLLTSIMIAGRSGSAITAEIGSMKMREEIDALTVMGLRPIEVLIVPRLLALVISLPLLTFIADMAALAGGLLVSYSYGGIQPVAFLNRLHDAISLHTFYTGLIKAPFMALVIGLIAAVEGFAVEGSAESLGRQVTTSVVKSIFMVIVLDGLFAMFFAGINY</sequence>
<dbReference type="GO" id="GO:0043190">
    <property type="term" value="C:ATP-binding cassette (ABC) transporter complex"/>
    <property type="evidence" value="ECO:0007669"/>
    <property type="project" value="InterPro"/>
</dbReference>
<dbReference type="HOGENOM" id="CLU_045686_0_0_5"/>
<dbReference type="NCBIfam" id="TIGR00056">
    <property type="entry name" value="MlaE family lipid ABC transporter permease subunit"/>
    <property type="match status" value="1"/>
</dbReference>
<dbReference type="STRING" id="395963.Bind_3668"/>
<dbReference type="PANTHER" id="PTHR30188">
    <property type="entry name" value="ABC TRANSPORTER PERMEASE PROTEIN-RELATED"/>
    <property type="match status" value="1"/>
</dbReference>
<accession>B2IGX4</accession>
<feature type="transmembrane region" description="Helical" evidence="2">
    <location>
        <begin position="264"/>
        <end position="293"/>
    </location>
</feature>
<feature type="domain" description="STAS" evidence="3">
    <location>
        <begin position="39"/>
        <end position="89"/>
    </location>
</feature>
<name>B2IGX4_BEII9</name>
<evidence type="ECO:0000256" key="1">
    <source>
        <dbReference type="ARBA" id="ARBA00003787"/>
    </source>
</evidence>
<comment type="function">
    <text evidence="1">Could be part of an ABC transporter complex.</text>
</comment>
<dbReference type="RefSeq" id="WP_012386568.1">
    <property type="nucleotide sequence ID" value="NC_010581.1"/>
</dbReference>
<dbReference type="InterPro" id="IPR003453">
    <property type="entry name" value="ABC_MlaE_roteobac"/>
</dbReference>
<gene>
    <name evidence="4" type="ordered locus">Bind_3668</name>
</gene>